<keyword evidence="3" id="KW-1185">Reference proteome</keyword>
<dbReference type="EMBL" id="JAURUO010000006">
    <property type="protein sequence ID" value="MDP9728348.1"/>
    <property type="molecule type" value="Genomic_DNA"/>
</dbReference>
<gene>
    <name evidence="2" type="ORF">J2S04_001285</name>
</gene>
<organism evidence="2 3">
    <name type="scientific">Alicyclobacillus tolerans</name>
    <dbReference type="NCBI Taxonomy" id="90970"/>
    <lineage>
        <taxon>Bacteria</taxon>
        <taxon>Bacillati</taxon>
        <taxon>Bacillota</taxon>
        <taxon>Bacilli</taxon>
        <taxon>Bacillales</taxon>
        <taxon>Alicyclobacillaceae</taxon>
        <taxon>Alicyclobacillus</taxon>
    </lineage>
</organism>
<dbReference type="RefSeq" id="WP_306953959.1">
    <property type="nucleotide sequence ID" value="NZ_JAURUO010000006.1"/>
</dbReference>
<feature type="transmembrane region" description="Helical" evidence="1">
    <location>
        <begin position="135"/>
        <end position="158"/>
    </location>
</feature>
<proteinExistence type="predicted"/>
<evidence type="ECO:0000256" key="1">
    <source>
        <dbReference type="SAM" id="Phobius"/>
    </source>
</evidence>
<sequence length="165" mass="18814">MPYFMLTGLLLTIYSKKSLRSLLSIRFQSTYCLFIGLLGQFILNYLPSLPHHFTELGTLFFFLLTLIFLIHNLKIPGFFLIAVGASLNFLEIIINHGAMPILSSVFHHSLDNYKNIGNRHNILAHPHLEILADRFYIAPFFMSIGDMIVGCGLILFIYGNARKVH</sequence>
<feature type="transmembrane region" description="Helical" evidence="1">
    <location>
        <begin position="25"/>
        <end position="46"/>
    </location>
</feature>
<reference evidence="2 3" key="1">
    <citation type="submission" date="2023-07" db="EMBL/GenBank/DDBJ databases">
        <title>Genomic Encyclopedia of Type Strains, Phase IV (KMG-IV): sequencing the most valuable type-strain genomes for metagenomic binning, comparative biology and taxonomic classification.</title>
        <authorList>
            <person name="Goeker M."/>
        </authorList>
    </citation>
    <scope>NUCLEOTIDE SEQUENCE [LARGE SCALE GENOMIC DNA]</scope>
    <source>
        <strain evidence="2 3">DSM 25924</strain>
    </source>
</reference>
<keyword evidence="1" id="KW-0472">Membrane</keyword>
<comment type="caution">
    <text evidence="2">The sequence shown here is derived from an EMBL/GenBank/DDBJ whole genome shotgun (WGS) entry which is preliminary data.</text>
</comment>
<feature type="transmembrane region" description="Helical" evidence="1">
    <location>
        <begin position="77"/>
        <end position="94"/>
    </location>
</feature>
<dbReference type="InterPro" id="IPR035168">
    <property type="entry name" value="DUF5317"/>
</dbReference>
<keyword evidence="1" id="KW-0812">Transmembrane</keyword>
<keyword evidence="1" id="KW-1133">Transmembrane helix</keyword>
<evidence type="ECO:0008006" key="4">
    <source>
        <dbReference type="Google" id="ProtNLM"/>
    </source>
</evidence>
<dbReference type="Pfam" id="PF17248">
    <property type="entry name" value="DUF5317"/>
    <property type="match status" value="1"/>
</dbReference>
<accession>A0ABT9LVP4</accession>
<dbReference type="Proteomes" id="UP001229209">
    <property type="component" value="Unassembled WGS sequence"/>
</dbReference>
<feature type="transmembrane region" description="Helical" evidence="1">
    <location>
        <begin position="53"/>
        <end position="71"/>
    </location>
</feature>
<protein>
    <recommendedName>
        <fullName evidence="4">DUF5317 domain-containing protein</fullName>
    </recommendedName>
</protein>
<name>A0ABT9LVP4_9BACL</name>
<evidence type="ECO:0000313" key="2">
    <source>
        <dbReference type="EMBL" id="MDP9728348.1"/>
    </source>
</evidence>
<evidence type="ECO:0000313" key="3">
    <source>
        <dbReference type="Proteomes" id="UP001229209"/>
    </source>
</evidence>